<dbReference type="SMART" id="SM00881">
    <property type="entry name" value="CoA_binding"/>
    <property type="match status" value="1"/>
</dbReference>
<evidence type="ECO:0000256" key="2">
    <source>
        <dbReference type="ARBA" id="ARBA00022598"/>
    </source>
</evidence>
<protein>
    <submittedName>
        <fullName evidence="7">Acyl-CoA synthetase (NDP forming)</fullName>
    </submittedName>
</protein>
<gene>
    <name evidence="7" type="ORF">A8950_2631</name>
</gene>
<dbReference type="GO" id="GO:0006099">
    <property type="term" value="P:tricarboxylic acid cycle"/>
    <property type="evidence" value="ECO:0007669"/>
    <property type="project" value="UniProtKB-KW"/>
</dbReference>
<dbReference type="GO" id="GO:0016874">
    <property type="term" value="F:ligase activity"/>
    <property type="evidence" value="ECO:0007669"/>
    <property type="project" value="UniProtKB-KW"/>
</dbReference>
<sequence length="697" mass="73850">MTCEKGIPVAHKLDRLLRPKSVALVGASPKEGSVGRGMITSTAMPGTPSRVYFVNPGYDEIDGQKCYKSLRALPEVVDLAVLGIANARLEAALDEVIQCGIGAATIFASGYVENDAEPRLTARLSAKAKANGIAICGGNCMGFYHMDFGLRVCGFPPPAWIRKGNVAFLTHSGSAFSALCHTDRRFGFSLAVSAGQELATNVADYLDFALDIPATKVVGLFLETVRDPQGFKAALAKAQRMGIPVVALKVGRTAESAALAVSHSGAIAGNHAAYQALFERYGVIEVANMDDLVNALHLFSGERKLAPGGIATIHDSGGFRELVLDLGLETGVPFAKIARETEAKLASRLDYGLEPINPLDAWGTGNDWEAIFEDCLQALVDDPDTALASFCVEARDGYFLSASYADVLRRVAQRTTKPVFYTTNVGSNANLDLTTRLAHDGVPVLSGVASMLRVVKAAMAQRDRAALVDDPAATAPQGLRAKWQQRLGTGDLSEAEALDLLADYGVPVVAHFFAETEAEAIAAADKAGYPIVLKTAMPGILHKSDVGGVKLGLADAAAVRAAYADLANRLGPRVLVMPMAGKGIEISFGMTRDEQFGPVVMVGAGGVLIEMMKDRRFSLPPFGPKEARWQIDRLSLRPLLDGKRGARPADIDALSRAFAAFSVMVADLEGLVSEMDVNPLIVNESGAVAVDALAVKR</sequence>
<dbReference type="Pfam" id="PF13607">
    <property type="entry name" value="Succ_CoA_lig"/>
    <property type="match status" value="1"/>
</dbReference>
<dbReference type="OrthoDB" id="9807426at2"/>
<keyword evidence="2" id="KW-0436">Ligase</keyword>
<evidence type="ECO:0000256" key="3">
    <source>
        <dbReference type="ARBA" id="ARBA00022741"/>
    </source>
</evidence>
<proteinExistence type="predicted"/>
<dbReference type="SUPFAM" id="SSF51735">
    <property type="entry name" value="NAD(P)-binding Rossmann-fold domains"/>
    <property type="match status" value="1"/>
</dbReference>
<evidence type="ECO:0000313" key="7">
    <source>
        <dbReference type="EMBL" id="TDQ81562.1"/>
    </source>
</evidence>
<evidence type="ECO:0000256" key="5">
    <source>
        <dbReference type="PROSITE-ProRule" id="PRU00409"/>
    </source>
</evidence>
<dbReference type="InterPro" id="IPR016102">
    <property type="entry name" value="Succinyl-CoA_synth-like"/>
</dbReference>
<dbReference type="GO" id="GO:0005524">
    <property type="term" value="F:ATP binding"/>
    <property type="evidence" value="ECO:0007669"/>
    <property type="project" value="UniProtKB-UniRule"/>
</dbReference>
<dbReference type="Gene3D" id="3.30.1490.20">
    <property type="entry name" value="ATP-grasp fold, A domain"/>
    <property type="match status" value="1"/>
</dbReference>
<dbReference type="Proteomes" id="UP000295783">
    <property type="component" value="Unassembled WGS sequence"/>
</dbReference>
<keyword evidence="8" id="KW-1185">Reference proteome</keyword>
<dbReference type="InterPro" id="IPR036291">
    <property type="entry name" value="NAD(P)-bd_dom_sf"/>
</dbReference>
<keyword evidence="4 5" id="KW-0067">ATP-binding</keyword>
<dbReference type="InterPro" id="IPR032875">
    <property type="entry name" value="Succ_CoA_lig_flav_dom"/>
</dbReference>
<dbReference type="SUPFAM" id="SSF52210">
    <property type="entry name" value="Succinyl-CoA synthetase domains"/>
    <property type="match status" value="2"/>
</dbReference>
<dbReference type="PROSITE" id="PS50975">
    <property type="entry name" value="ATP_GRASP"/>
    <property type="match status" value="1"/>
</dbReference>
<dbReference type="InterPro" id="IPR051538">
    <property type="entry name" value="Acyl-CoA_Synth/Transferase"/>
</dbReference>
<dbReference type="Pfam" id="PF13549">
    <property type="entry name" value="ATP-grasp_5"/>
    <property type="match status" value="1"/>
</dbReference>
<feature type="domain" description="ATP-grasp" evidence="6">
    <location>
        <begin position="498"/>
        <end position="536"/>
    </location>
</feature>
<dbReference type="InterPro" id="IPR013815">
    <property type="entry name" value="ATP_grasp_subdomain_1"/>
</dbReference>
<dbReference type="SUPFAM" id="SSF56059">
    <property type="entry name" value="Glutathione synthetase ATP-binding domain-like"/>
    <property type="match status" value="1"/>
</dbReference>
<organism evidence="7 8">
    <name type="scientific">Dongia mobilis</name>
    <dbReference type="NCBI Taxonomy" id="578943"/>
    <lineage>
        <taxon>Bacteria</taxon>
        <taxon>Pseudomonadati</taxon>
        <taxon>Pseudomonadota</taxon>
        <taxon>Alphaproteobacteria</taxon>
        <taxon>Rhodospirillales</taxon>
        <taxon>Dongiaceae</taxon>
        <taxon>Dongia</taxon>
    </lineage>
</organism>
<dbReference type="AlphaFoldDB" id="A0A4R6WLH6"/>
<dbReference type="Gene3D" id="3.40.50.261">
    <property type="entry name" value="Succinyl-CoA synthetase domains"/>
    <property type="match status" value="2"/>
</dbReference>
<keyword evidence="3 5" id="KW-0547">Nucleotide-binding</keyword>
<accession>A0A4R6WLH6</accession>
<dbReference type="InterPro" id="IPR003781">
    <property type="entry name" value="CoA-bd"/>
</dbReference>
<evidence type="ECO:0000313" key="8">
    <source>
        <dbReference type="Proteomes" id="UP000295783"/>
    </source>
</evidence>
<dbReference type="Gene3D" id="3.40.50.720">
    <property type="entry name" value="NAD(P)-binding Rossmann-like Domain"/>
    <property type="match status" value="1"/>
</dbReference>
<evidence type="ECO:0000259" key="6">
    <source>
        <dbReference type="PROSITE" id="PS50975"/>
    </source>
</evidence>
<comment type="caution">
    <text evidence="7">The sequence shown here is derived from an EMBL/GenBank/DDBJ whole genome shotgun (WGS) entry which is preliminary data.</text>
</comment>
<dbReference type="EMBL" id="SNYW01000009">
    <property type="protein sequence ID" value="TDQ81562.1"/>
    <property type="molecule type" value="Genomic_DNA"/>
</dbReference>
<dbReference type="PANTHER" id="PTHR43334:SF1">
    <property type="entry name" value="3-HYDROXYPROPIONATE--COA LIGASE [ADP-FORMING]"/>
    <property type="match status" value="1"/>
</dbReference>
<reference evidence="7 8" key="1">
    <citation type="submission" date="2019-03" db="EMBL/GenBank/DDBJ databases">
        <title>Genomic Encyclopedia of Type Strains, Phase III (KMG-III): the genomes of soil and plant-associated and newly described type strains.</title>
        <authorList>
            <person name="Whitman W."/>
        </authorList>
    </citation>
    <scope>NUCLEOTIDE SEQUENCE [LARGE SCALE GENOMIC DNA]</scope>
    <source>
        <strain evidence="7 8">CGMCC 1.7660</strain>
    </source>
</reference>
<dbReference type="Gene3D" id="3.30.470.20">
    <property type="entry name" value="ATP-grasp fold, B domain"/>
    <property type="match status" value="1"/>
</dbReference>
<dbReference type="PANTHER" id="PTHR43334">
    <property type="entry name" value="ACETATE--COA LIGASE [ADP-FORMING]"/>
    <property type="match status" value="1"/>
</dbReference>
<dbReference type="GO" id="GO:0046872">
    <property type="term" value="F:metal ion binding"/>
    <property type="evidence" value="ECO:0007669"/>
    <property type="project" value="InterPro"/>
</dbReference>
<name>A0A4R6WLH6_9PROT</name>
<keyword evidence="1" id="KW-0816">Tricarboxylic acid cycle</keyword>
<dbReference type="Pfam" id="PF13380">
    <property type="entry name" value="CoA_binding_2"/>
    <property type="match status" value="1"/>
</dbReference>
<dbReference type="InterPro" id="IPR011761">
    <property type="entry name" value="ATP-grasp"/>
</dbReference>
<evidence type="ECO:0000256" key="1">
    <source>
        <dbReference type="ARBA" id="ARBA00022532"/>
    </source>
</evidence>
<evidence type="ECO:0000256" key="4">
    <source>
        <dbReference type="ARBA" id="ARBA00022840"/>
    </source>
</evidence>